<organism evidence="2 3">
    <name type="scientific">Mycena albidolilacea</name>
    <dbReference type="NCBI Taxonomy" id="1033008"/>
    <lineage>
        <taxon>Eukaryota</taxon>
        <taxon>Fungi</taxon>
        <taxon>Dikarya</taxon>
        <taxon>Basidiomycota</taxon>
        <taxon>Agaricomycotina</taxon>
        <taxon>Agaricomycetes</taxon>
        <taxon>Agaricomycetidae</taxon>
        <taxon>Agaricales</taxon>
        <taxon>Marasmiineae</taxon>
        <taxon>Mycenaceae</taxon>
        <taxon>Mycena</taxon>
    </lineage>
</organism>
<dbReference type="EMBL" id="JARIHO010000040">
    <property type="protein sequence ID" value="KAJ7327984.1"/>
    <property type="molecule type" value="Genomic_DNA"/>
</dbReference>
<sequence length="221" mass="24994">MPPKGSAKPLDSFRRNESNPSQVQCIVCSEGVTEEHRSWMGVPSVANHLKSHQNYWLWREEKEKILERERQASAATDRLRDIQFATQQIEGPVAAASSGVMSEGEAEMWEDFRMNGADFSAGDAAEDPEARRRQFQAEAEIFGLWNSEATARKLGFVDDGLEDEEDEDDFLGEFLRNFDLREPEPGEIQDAGHDTASGASEKWFPYPSKMIIFRDSGFRAL</sequence>
<dbReference type="AlphaFoldDB" id="A0AAD7EJ06"/>
<keyword evidence="3" id="KW-1185">Reference proteome</keyword>
<proteinExistence type="predicted"/>
<gene>
    <name evidence="2" type="ORF">DFH08DRAFT_816146</name>
</gene>
<dbReference type="Proteomes" id="UP001218218">
    <property type="component" value="Unassembled WGS sequence"/>
</dbReference>
<reference evidence="2" key="1">
    <citation type="submission" date="2023-03" db="EMBL/GenBank/DDBJ databases">
        <title>Massive genome expansion in bonnet fungi (Mycena s.s.) driven by repeated elements and novel gene families across ecological guilds.</title>
        <authorList>
            <consortium name="Lawrence Berkeley National Laboratory"/>
            <person name="Harder C.B."/>
            <person name="Miyauchi S."/>
            <person name="Viragh M."/>
            <person name="Kuo A."/>
            <person name="Thoen E."/>
            <person name="Andreopoulos B."/>
            <person name="Lu D."/>
            <person name="Skrede I."/>
            <person name="Drula E."/>
            <person name="Henrissat B."/>
            <person name="Morin E."/>
            <person name="Kohler A."/>
            <person name="Barry K."/>
            <person name="LaButti K."/>
            <person name="Morin E."/>
            <person name="Salamov A."/>
            <person name="Lipzen A."/>
            <person name="Mereny Z."/>
            <person name="Hegedus B."/>
            <person name="Baldrian P."/>
            <person name="Stursova M."/>
            <person name="Weitz H."/>
            <person name="Taylor A."/>
            <person name="Grigoriev I.V."/>
            <person name="Nagy L.G."/>
            <person name="Martin F."/>
            <person name="Kauserud H."/>
        </authorList>
    </citation>
    <scope>NUCLEOTIDE SEQUENCE</scope>
    <source>
        <strain evidence="2">CBHHK002</strain>
    </source>
</reference>
<evidence type="ECO:0000256" key="1">
    <source>
        <dbReference type="SAM" id="MobiDB-lite"/>
    </source>
</evidence>
<protein>
    <submittedName>
        <fullName evidence="2">Uncharacterized protein</fullName>
    </submittedName>
</protein>
<name>A0AAD7EJ06_9AGAR</name>
<evidence type="ECO:0000313" key="2">
    <source>
        <dbReference type="EMBL" id="KAJ7327984.1"/>
    </source>
</evidence>
<feature type="region of interest" description="Disordered" evidence="1">
    <location>
        <begin position="1"/>
        <end position="21"/>
    </location>
</feature>
<accession>A0AAD7EJ06</accession>
<evidence type="ECO:0000313" key="3">
    <source>
        <dbReference type="Proteomes" id="UP001218218"/>
    </source>
</evidence>
<comment type="caution">
    <text evidence="2">The sequence shown here is derived from an EMBL/GenBank/DDBJ whole genome shotgun (WGS) entry which is preliminary data.</text>
</comment>